<proteinExistence type="predicted"/>
<name>A0A8D4UTP0_9FIRM</name>
<feature type="signal peptide" evidence="1">
    <location>
        <begin position="1"/>
        <end position="23"/>
    </location>
</feature>
<reference evidence="3" key="1">
    <citation type="submission" date="2019-05" db="EMBL/GenBank/DDBJ databases">
        <title>Complete genome sequencing of Dialister sp. strain 5BBH33.</title>
        <authorList>
            <person name="Sakamoto M."/>
            <person name="Murakami T."/>
            <person name="Mori H."/>
        </authorList>
    </citation>
    <scope>NUCLEOTIDE SEQUENCE [LARGE SCALE GENOMIC DNA]</scope>
    <source>
        <strain evidence="3">5BBH33</strain>
    </source>
</reference>
<dbReference type="RefSeq" id="WP_022383145.1">
    <property type="nucleotide sequence ID" value="NZ_AP019697.1"/>
</dbReference>
<dbReference type="KEGG" id="dho:Dia5BBH33_04470"/>
<accession>A0A8D4UTP0</accession>
<dbReference type="EMBL" id="AP019697">
    <property type="protein sequence ID" value="BBK24512.1"/>
    <property type="molecule type" value="Genomic_DNA"/>
</dbReference>
<organism evidence="2 3">
    <name type="scientific">Dialister hominis</name>
    <dbReference type="NCBI Taxonomy" id="2582419"/>
    <lineage>
        <taxon>Bacteria</taxon>
        <taxon>Bacillati</taxon>
        <taxon>Bacillota</taxon>
        <taxon>Negativicutes</taxon>
        <taxon>Veillonellales</taxon>
        <taxon>Veillonellaceae</taxon>
        <taxon>Dialister</taxon>
    </lineage>
</organism>
<dbReference type="AlphaFoldDB" id="A0A8D4UTP0"/>
<evidence type="ECO:0000313" key="2">
    <source>
        <dbReference type="EMBL" id="BBK24512.1"/>
    </source>
</evidence>
<dbReference type="OrthoDB" id="1634077at2"/>
<dbReference type="GeneID" id="92715665"/>
<keyword evidence="3" id="KW-1185">Reference proteome</keyword>
<sequence>MKKMLMTLAAAAAIAAGTLTVSAESYWKYNDTTTIDLDETSLKKTTNGHEILNFVAIQTIPDGTCTYTYAYDRTAGTIQVVEMEKETKTLHYTSNFTPTSVNSTNPVVKARAEMAEAVYQRKVNHKK</sequence>
<protein>
    <submittedName>
        <fullName evidence="2">Uncharacterized protein</fullName>
    </submittedName>
</protein>
<feature type="chain" id="PRO_5034666842" evidence="1">
    <location>
        <begin position="24"/>
        <end position="127"/>
    </location>
</feature>
<dbReference type="Proteomes" id="UP000320585">
    <property type="component" value="Chromosome"/>
</dbReference>
<evidence type="ECO:0000313" key="3">
    <source>
        <dbReference type="Proteomes" id="UP000320585"/>
    </source>
</evidence>
<keyword evidence="1" id="KW-0732">Signal</keyword>
<evidence type="ECO:0000256" key="1">
    <source>
        <dbReference type="SAM" id="SignalP"/>
    </source>
</evidence>
<gene>
    <name evidence="2" type="ORF">Dia5BBH33_04470</name>
</gene>